<reference evidence="3 4" key="1">
    <citation type="submission" date="2016-08" db="EMBL/GenBank/DDBJ databases">
        <title>Identification and validation of antigenic proteins from Pajaroellobacter abortibovis using de-novo genome sequence assembly and reverse vaccinology.</title>
        <authorList>
            <person name="Welly B.T."/>
            <person name="Miller M.R."/>
            <person name="Stott J.L."/>
            <person name="Blanchard M.T."/>
            <person name="Islas-Trejo A.D."/>
            <person name="O'Rourke S.M."/>
            <person name="Young A.E."/>
            <person name="Medrano J.F."/>
            <person name="Van Eenennaam A.L."/>
        </authorList>
    </citation>
    <scope>NUCLEOTIDE SEQUENCE [LARGE SCALE GENOMIC DNA]</scope>
    <source>
        <strain evidence="3 4">BTF92-0548A/99-0131</strain>
    </source>
</reference>
<dbReference type="EMBL" id="CP016908">
    <property type="protein sequence ID" value="APS00159.1"/>
    <property type="molecule type" value="Genomic_DNA"/>
</dbReference>
<dbReference type="GO" id="GO:0005975">
    <property type="term" value="P:carbohydrate metabolic process"/>
    <property type="evidence" value="ECO:0007669"/>
    <property type="project" value="InterPro"/>
</dbReference>
<accession>A0A1L6MXG2</accession>
<dbReference type="RefSeq" id="WP_075276824.1">
    <property type="nucleotide sequence ID" value="NZ_CP016908.1"/>
</dbReference>
<dbReference type="GO" id="GO:0004553">
    <property type="term" value="F:hydrolase activity, hydrolyzing O-glycosyl compounds"/>
    <property type="evidence" value="ECO:0007669"/>
    <property type="project" value="InterPro"/>
</dbReference>
<feature type="domain" description="Glycoside hydrolase family 3 N-terminal" evidence="2">
    <location>
        <begin position="21"/>
        <end position="99"/>
    </location>
</feature>
<dbReference type="STRING" id="1882918.BCY86_05290"/>
<dbReference type="Gene3D" id="3.20.20.300">
    <property type="entry name" value="Glycoside hydrolase, family 3, N-terminal domain"/>
    <property type="match status" value="1"/>
</dbReference>
<dbReference type="KEGG" id="pabo:BCY86_05290"/>
<dbReference type="InterPro" id="IPR001764">
    <property type="entry name" value="Glyco_hydro_3_N"/>
</dbReference>
<evidence type="ECO:0000313" key="4">
    <source>
        <dbReference type="Proteomes" id="UP000185544"/>
    </source>
</evidence>
<dbReference type="AlphaFoldDB" id="A0A1L6MXG2"/>
<organism evidence="3 4">
    <name type="scientific">Pajaroellobacter abortibovis</name>
    <dbReference type="NCBI Taxonomy" id="1882918"/>
    <lineage>
        <taxon>Bacteria</taxon>
        <taxon>Pseudomonadati</taxon>
        <taxon>Myxococcota</taxon>
        <taxon>Polyangia</taxon>
        <taxon>Polyangiales</taxon>
        <taxon>Polyangiaceae</taxon>
    </lineage>
</organism>
<dbReference type="Pfam" id="PF00933">
    <property type="entry name" value="Glyco_hydro_3"/>
    <property type="match status" value="1"/>
</dbReference>
<feature type="region of interest" description="Disordered" evidence="1">
    <location>
        <begin position="92"/>
        <end position="112"/>
    </location>
</feature>
<evidence type="ECO:0000256" key="1">
    <source>
        <dbReference type="SAM" id="MobiDB-lite"/>
    </source>
</evidence>
<sequence>MQLATRRRASRRTPFPFFLRCLQQTGFGGVILFRRNLRHCKQETMELKVILHVTQTLHNNSPSDLPSLLLGIDQEGGRGTRINSLALRMPSAAQLTSTGSSPHRTTNRNSGD</sequence>
<gene>
    <name evidence="3" type="ORF">BCY86_05290</name>
</gene>
<keyword evidence="4" id="KW-1185">Reference proteome</keyword>
<evidence type="ECO:0000259" key="2">
    <source>
        <dbReference type="Pfam" id="PF00933"/>
    </source>
</evidence>
<protein>
    <recommendedName>
        <fullName evidence="2">Glycoside hydrolase family 3 N-terminal domain-containing protein</fullName>
    </recommendedName>
</protein>
<evidence type="ECO:0000313" key="3">
    <source>
        <dbReference type="EMBL" id="APS00159.1"/>
    </source>
</evidence>
<dbReference type="Proteomes" id="UP000185544">
    <property type="component" value="Chromosome"/>
</dbReference>
<feature type="compositionally biased region" description="Polar residues" evidence="1">
    <location>
        <begin position="93"/>
        <end position="112"/>
    </location>
</feature>
<proteinExistence type="predicted"/>
<name>A0A1L6MXG2_9BACT</name>
<dbReference type="InterPro" id="IPR036962">
    <property type="entry name" value="Glyco_hydro_3_N_sf"/>
</dbReference>